<feature type="transmembrane region" description="Helical" evidence="1">
    <location>
        <begin position="89"/>
        <end position="108"/>
    </location>
</feature>
<reference evidence="3" key="1">
    <citation type="journal article" date="2021" name="PeerJ">
        <title>Extensive microbial diversity within the chicken gut microbiome revealed by metagenomics and culture.</title>
        <authorList>
            <person name="Gilroy R."/>
            <person name="Ravi A."/>
            <person name="Getino M."/>
            <person name="Pursley I."/>
            <person name="Horton D.L."/>
            <person name="Alikhan N.F."/>
            <person name="Baker D."/>
            <person name="Gharbi K."/>
            <person name="Hall N."/>
            <person name="Watson M."/>
            <person name="Adriaenssens E.M."/>
            <person name="Foster-Nyarko E."/>
            <person name="Jarju S."/>
            <person name="Secka A."/>
            <person name="Antonio M."/>
            <person name="Oren A."/>
            <person name="Chaudhuri R.R."/>
            <person name="La Ragione R."/>
            <person name="Hildebrand F."/>
            <person name="Pallen M.J."/>
        </authorList>
    </citation>
    <scope>NUCLEOTIDE SEQUENCE</scope>
    <source>
        <strain evidence="3">CHK187-5294</strain>
    </source>
</reference>
<reference evidence="3" key="2">
    <citation type="submission" date="2021-04" db="EMBL/GenBank/DDBJ databases">
        <authorList>
            <person name="Gilroy R."/>
        </authorList>
    </citation>
    <scope>NUCLEOTIDE SEQUENCE</scope>
    <source>
        <strain evidence="3">CHK187-5294</strain>
    </source>
</reference>
<feature type="transmembrane region" description="Helical" evidence="1">
    <location>
        <begin position="297"/>
        <end position="318"/>
    </location>
</feature>
<feature type="transmembrane region" description="Helical" evidence="1">
    <location>
        <begin position="183"/>
        <end position="204"/>
    </location>
</feature>
<name>A0A9D2CZS9_9FIRM</name>
<feature type="domain" description="Heparan-alpha-glucosaminide N-acetyltransferase catalytic" evidence="2">
    <location>
        <begin position="227"/>
        <end position="304"/>
    </location>
</feature>
<dbReference type="AlphaFoldDB" id="A0A9D2CZS9"/>
<evidence type="ECO:0000259" key="2">
    <source>
        <dbReference type="Pfam" id="PF07786"/>
    </source>
</evidence>
<protein>
    <submittedName>
        <fullName evidence="3">DUF1624 domain-containing protein</fullName>
    </submittedName>
</protein>
<feature type="transmembrane region" description="Helical" evidence="1">
    <location>
        <begin position="115"/>
        <end position="132"/>
    </location>
</feature>
<feature type="transmembrane region" description="Helical" evidence="1">
    <location>
        <begin position="36"/>
        <end position="58"/>
    </location>
</feature>
<dbReference type="EMBL" id="DXCL01000030">
    <property type="protein sequence ID" value="HIZ03777.1"/>
    <property type="molecule type" value="Genomic_DNA"/>
</dbReference>
<feature type="domain" description="Heparan-alpha-glucosaminide N-acetyltransferase catalytic" evidence="2">
    <location>
        <begin position="30"/>
        <end position="162"/>
    </location>
</feature>
<keyword evidence="1" id="KW-0472">Membrane</keyword>
<feature type="transmembrane region" description="Helical" evidence="1">
    <location>
        <begin position="252"/>
        <end position="270"/>
    </location>
</feature>
<dbReference type="Proteomes" id="UP000824132">
    <property type="component" value="Unassembled WGS sequence"/>
</dbReference>
<proteinExistence type="predicted"/>
<comment type="caution">
    <text evidence="3">The sequence shown here is derived from an EMBL/GenBank/DDBJ whole genome shotgun (WGS) entry which is preliminary data.</text>
</comment>
<feature type="transmembrane region" description="Helical" evidence="1">
    <location>
        <begin position="144"/>
        <end position="171"/>
    </location>
</feature>
<evidence type="ECO:0000313" key="3">
    <source>
        <dbReference type="EMBL" id="HIZ03777.1"/>
    </source>
</evidence>
<gene>
    <name evidence="3" type="ORF">H9727_05770</name>
</gene>
<accession>A0A9D2CZS9</accession>
<dbReference type="Pfam" id="PF07786">
    <property type="entry name" value="HGSNAT_cat"/>
    <property type="match status" value="2"/>
</dbReference>
<keyword evidence="1" id="KW-0812">Transmembrane</keyword>
<dbReference type="InterPro" id="IPR012429">
    <property type="entry name" value="HGSNAT_cat"/>
</dbReference>
<evidence type="ECO:0000313" key="4">
    <source>
        <dbReference type="Proteomes" id="UP000824132"/>
    </source>
</evidence>
<keyword evidence="1" id="KW-1133">Transmembrane helix</keyword>
<organism evidence="3 4">
    <name type="scientific">Candidatus Borkfalkia avistercoris</name>
    <dbReference type="NCBI Taxonomy" id="2838504"/>
    <lineage>
        <taxon>Bacteria</taxon>
        <taxon>Bacillati</taxon>
        <taxon>Bacillota</taxon>
        <taxon>Clostridia</taxon>
        <taxon>Christensenellales</taxon>
        <taxon>Christensenellaceae</taxon>
        <taxon>Candidatus Borkfalkia</taxon>
    </lineage>
</organism>
<evidence type="ECO:0000256" key="1">
    <source>
        <dbReference type="SAM" id="Phobius"/>
    </source>
</evidence>
<sequence length="322" mass="36327">MYIAGINAERAGVSGFKTMVGRYSHRKRERFWEIDFLRGLCVLLMVFDHFMYCLWGVMPTINQVLGTNLFAEWQSASIRYWEWNVRVNVREIVICIFFLLCGISCTLTRGNFRRFIPLALVALGISSVTYLLDETFLDGSFIIFGVIHMISCGILMYALLDNAVSAVCALLGEGKRARTAEKILRYIPGAVGVAFLIVLFALYADIEIRNGAFTIVSTFPRSPDNAENIFRSIFLFVRGYNFTTVSADYFPILPYAAVILTGGIFGRAIYHTAAKYTFMPLDGAWNRGFCFLGRHSAFIFVAHMVVIPMLMGICGLIFKLFI</sequence>